<evidence type="ECO:0000256" key="4">
    <source>
        <dbReference type="ARBA" id="ARBA00022679"/>
    </source>
</evidence>
<dbReference type="SUPFAM" id="SSF55979">
    <property type="entry name" value="DNA clamp"/>
    <property type="match status" value="2"/>
</dbReference>
<dbReference type="GO" id="GO:0009360">
    <property type="term" value="C:DNA polymerase III complex"/>
    <property type="evidence" value="ECO:0007669"/>
    <property type="project" value="InterPro"/>
</dbReference>
<dbReference type="Proteomes" id="UP000295453">
    <property type="component" value="Unassembled WGS sequence"/>
</dbReference>
<dbReference type="GO" id="GO:0008408">
    <property type="term" value="F:3'-5' exonuclease activity"/>
    <property type="evidence" value="ECO:0007669"/>
    <property type="project" value="InterPro"/>
</dbReference>
<gene>
    <name evidence="10" type="ORF">EPD65_11790</name>
</gene>
<sequence>MHITADRKTLTDTATWVARAAPRRAQIAALAGIHVTATDGAVRLQAFSYDVGHTARITATTPVNGEALIPAAFLTSVLAGLRANEVELTVEGRRLTVTAGRSTYSTQLLSLADWPNLPDMPPIVGQIPAGLLEDLISAVEYPIDDGTPHDQVRGLHLEGSADELVAVGADRSFIAEATVAWAHAGDFAASVPSVGLLGAVRGLGDVVQIAWRDGLLGLTDGTREVTMRTFVGEYVPWRRLLRDAADDDVSIVVDAAELLGAAKRTSALLPSGTGTVVIDATQSEIAVSSRSEEAGGTEYLDATTDISDTPFTTGIAPRYLIGLLGSFPGGPVRIGAVAGRKPLTFRPLDHPGITYIVQPKRTGA</sequence>
<dbReference type="Pfam" id="PF00712">
    <property type="entry name" value="DNA_pol3_beta"/>
    <property type="match status" value="1"/>
</dbReference>
<keyword evidence="11" id="KW-1185">Reference proteome</keyword>
<keyword evidence="5" id="KW-0548">Nucleotidyltransferase</keyword>
<evidence type="ECO:0000256" key="8">
    <source>
        <dbReference type="ARBA" id="ARBA00023125"/>
    </source>
</evidence>
<dbReference type="GO" id="GO:0003677">
    <property type="term" value="F:DNA binding"/>
    <property type="evidence" value="ECO:0007669"/>
    <property type="project" value="UniProtKB-KW"/>
</dbReference>
<dbReference type="InterPro" id="IPR001001">
    <property type="entry name" value="DNA_polIII_beta"/>
</dbReference>
<reference evidence="10 11" key="1">
    <citation type="submission" date="2019-03" db="EMBL/GenBank/DDBJ databases">
        <authorList>
            <person name="Kim M.K.M."/>
        </authorList>
    </citation>
    <scope>NUCLEOTIDE SEQUENCE [LARGE SCALE GENOMIC DNA]</scope>
    <source>
        <strain evidence="10 11">18JY15-6</strain>
    </source>
</reference>
<keyword evidence="3" id="KW-0963">Cytoplasm</keyword>
<accession>A0A4R1BZ99</accession>
<proteinExistence type="inferred from homology"/>
<keyword evidence="4" id="KW-0808">Transferase</keyword>
<evidence type="ECO:0000313" key="11">
    <source>
        <dbReference type="Proteomes" id="UP000295453"/>
    </source>
</evidence>
<evidence type="ECO:0000256" key="6">
    <source>
        <dbReference type="ARBA" id="ARBA00022705"/>
    </source>
</evidence>
<dbReference type="AlphaFoldDB" id="A0A4R1BZ99"/>
<comment type="similarity">
    <text evidence="2">Belongs to the beta sliding clamp family.</text>
</comment>
<dbReference type="Gene3D" id="3.10.150.10">
    <property type="entry name" value="DNA Polymerase III, subunit A, domain 2"/>
    <property type="match status" value="3"/>
</dbReference>
<name>A0A4R1BZ99_9ACTN</name>
<evidence type="ECO:0000313" key="10">
    <source>
        <dbReference type="EMBL" id="TCJ23037.1"/>
    </source>
</evidence>
<dbReference type="PANTHER" id="PTHR30478">
    <property type="entry name" value="DNA POLYMERASE III SUBUNIT BETA"/>
    <property type="match status" value="1"/>
</dbReference>
<feature type="domain" description="DNA polymerase III beta sliding clamp N-terminal" evidence="9">
    <location>
        <begin position="1"/>
        <end position="118"/>
    </location>
</feature>
<keyword evidence="6" id="KW-0235">DNA replication</keyword>
<evidence type="ECO:0000256" key="5">
    <source>
        <dbReference type="ARBA" id="ARBA00022695"/>
    </source>
</evidence>
<dbReference type="SMART" id="SM00480">
    <property type="entry name" value="POL3Bc"/>
    <property type="match status" value="1"/>
</dbReference>
<evidence type="ECO:0000256" key="3">
    <source>
        <dbReference type="ARBA" id="ARBA00022490"/>
    </source>
</evidence>
<evidence type="ECO:0000256" key="2">
    <source>
        <dbReference type="ARBA" id="ARBA00010752"/>
    </source>
</evidence>
<comment type="caution">
    <text evidence="10">The sequence shown here is derived from an EMBL/GenBank/DDBJ whole genome shotgun (WGS) entry which is preliminary data.</text>
</comment>
<dbReference type="GO" id="GO:0005737">
    <property type="term" value="C:cytoplasm"/>
    <property type="evidence" value="ECO:0007669"/>
    <property type="project" value="UniProtKB-SubCell"/>
</dbReference>
<comment type="subcellular location">
    <subcellularLocation>
        <location evidence="1">Cytoplasm</location>
    </subcellularLocation>
</comment>
<keyword evidence="7" id="KW-0239">DNA-directed DNA polymerase</keyword>
<evidence type="ECO:0000259" key="9">
    <source>
        <dbReference type="Pfam" id="PF00712"/>
    </source>
</evidence>
<dbReference type="RefSeq" id="WP_131584365.1">
    <property type="nucleotide sequence ID" value="NZ_SJZJ01000019.1"/>
</dbReference>
<dbReference type="GO" id="GO:0003887">
    <property type="term" value="F:DNA-directed DNA polymerase activity"/>
    <property type="evidence" value="ECO:0007669"/>
    <property type="project" value="UniProtKB-KW"/>
</dbReference>
<dbReference type="InterPro" id="IPR022634">
    <property type="entry name" value="DNA_polIII_beta_N"/>
</dbReference>
<protein>
    <recommendedName>
        <fullName evidence="9">DNA polymerase III beta sliding clamp N-terminal domain-containing protein</fullName>
    </recommendedName>
</protein>
<keyword evidence="8" id="KW-0238">DNA-binding</keyword>
<dbReference type="PANTHER" id="PTHR30478:SF0">
    <property type="entry name" value="BETA SLIDING CLAMP"/>
    <property type="match status" value="1"/>
</dbReference>
<organism evidence="10 11">
    <name type="scientific">Nocardioides jejuensis</name>
    <dbReference type="NCBI Taxonomy" id="2502782"/>
    <lineage>
        <taxon>Bacteria</taxon>
        <taxon>Bacillati</taxon>
        <taxon>Actinomycetota</taxon>
        <taxon>Actinomycetes</taxon>
        <taxon>Propionibacteriales</taxon>
        <taxon>Nocardioidaceae</taxon>
        <taxon>Nocardioides</taxon>
    </lineage>
</organism>
<dbReference type="EMBL" id="SJZJ01000019">
    <property type="protein sequence ID" value="TCJ23037.1"/>
    <property type="molecule type" value="Genomic_DNA"/>
</dbReference>
<dbReference type="InterPro" id="IPR046938">
    <property type="entry name" value="DNA_clamp_sf"/>
</dbReference>
<dbReference type="OrthoDB" id="468978at2"/>
<dbReference type="GO" id="GO:0006271">
    <property type="term" value="P:DNA strand elongation involved in DNA replication"/>
    <property type="evidence" value="ECO:0007669"/>
    <property type="project" value="TreeGrafter"/>
</dbReference>
<evidence type="ECO:0000256" key="1">
    <source>
        <dbReference type="ARBA" id="ARBA00004496"/>
    </source>
</evidence>
<evidence type="ECO:0000256" key="7">
    <source>
        <dbReference type="ARBA" id="ARBA00022932"/>
    </source>
</evidence>